<feature type="domain" description="Hemerythrin-like" evidence="1">
    <location>
        <begin position="8"/>
        <end position="124"/>
    </location>
</feature>
<dbReference type="RefSeq" id="WP_311663135.1">
    <property type="nucleotide sequence ID" value="NZ_JAVRHT010000017.1"/>
</dbReference>
<dbReference type="InterPro" id="IPR012312">
    <property type="entry name" value="Hemerythrin-like"/>
</dbReference>
<proteinExistence type="predicted"/>
<reference evidence="2 3" key="1">
    <citation type="submission" date="2023-09" db="EMBL/GenBank/DDBJ databases">
        <authorList>
            <person name="Rey-Velasco X."/>
        </authorList>
    </citation>
    <scope>NUCLEOTIDE SEQUENCE [LARGE SCALE GENOMIC DNA]</scope>
    <source>
        <strain evidence="2 3">F394</strain>
    </source>
</reference>
<organism evidence="2 3">
    <name type="scientific">Rubrivirga litoralis</name>
    <dbReference type="NCBI Taxonomy" id="3075598"/>
    <lineage>
        <taxon>Bacteria</taxon>
        <taxon>Pseudomonadati</taxon>
        <taxon>Rhodothermota</taxon>
        <taxon>Rhodothermia</taxon>
        <taxon>Rhodothermales</taxon>
        <taxon>Rubricoccaceae</taxon>
        <taxon>Rubrivirga</taxon>
    </lineage>
</organism>
<evidence type="ECO:0000313" key="3">
    <source>
        <dbReference type="Proteomes" id="UP001267426"/>
    </source>
</evidence>
<comment type="caution">
    <text evidence="2">The sequence shown here is derived from an EMBL/GenBank/DDBJ whole genome shotgun (WGS) entry which is preliminary data.</text>
</comment>
<dbReference type="Gene3D" id="1.20.120.520">
    <property type="entry name" value="nmb1532 protein domain like"/>
    <property type="match status" value="1"/>
</dbReference>
<keyword evidence="3" id="KW-1185">Reference proteome</keyword>
<dbReference type="EMBL" id="JAVRHT010000017">
    <property type="protein sequence ID" value="MDT0631791.1"/>
    <property type="molecule type" value="Genomic_DNA"/>
</dbReference>
<evidence type="ECO:0000313" key="2">
    <source>
        <dbReference type="EMBL" id="MDT0631791.1"/>
    </source>
</evidence>
<accession>A0ABU3BRI6</accession>
<dbReference type="Pfam" id="PF01814">
    <property type="entry name" value="Hemerythrin"/>
    <property type="match status" value="1"/>
</dbReference>
<evidence type="ECO:0000259" key="1">
    <source>
        <dbReference type="Pfam" id="PF01814"/>
    </source>
</evidence>
<sequence>MNRSAALEPLSHDHHEGLAFVARLRRARRAGEDPAPLAADVGAFWRGHLVPHFEEEEAYVLPVLERGAPDLAAQMVEEHRAIRALAEAAEAAEAGTAAWDRLDAFADALAGHIRFEEREAFPAAERLASADTLARLGDDIRAAHDARPPAP</sequence>
<name>A0ABU3BRI6_9BACT</name>
<gene>
    <name evidence="2" type="ORF">RM540_08545</name>
</gene>
<protein>
    <submittedName>
        <fullName evidence="2">Hemerythrin domain-containing protein</fullName>
    </submittedName>
</protein>
<dbReference type="Proteomes" id="UP001267426">
    <property type="component" value="Unassembled WGS sequence"/>
</dbReference>